<accession>A0A5C5GGE0</accession>
<dbReference type="GO" id="GO:0006835">
    <property type="term" value="P:dicarboxylic acid transport"/>
    <property type="evidence" value="ECO:0007669"/>
    <property type="project" value="TreeGrafter"/>
</dbReference>
<name>A0A5C5GGE0_9RHOB</name>
<evidence type="ECO:0000256" key="6">
    <source>
        <dbReference type="ARBA" id="ARBA00022847"/>
    </source>
</evidence>
<keyword evidence="7 9" id="KW-1133">Transmembrane helix</keyword>
<comment type="subcellular location">
    <subcellularLocation>
        <location evidence="1">Cell inner membrane</location>
        <topology evidence="1">Multi-pass membrane protein</topology>
    </subcellularLocation>
</comment>
<evidence type="ECO:0000256" key="4">
    <source>
        <dbReference type="ARBA" id="ARBA00022475"/>
    </source>
</evidence>
<dbReference type="AlphaFoldDB" id="A0A5C5GGE0"/>
<dbReference type="RefSeq" id="WP_140194574.1">
    <property type="nucleotide sequence ID" value="NZ_CP065915.1"/>
</dbReference>
<sequence length="452" mass="47128">MADIASKGGGGASLTTKIMVGMGAGVVLGVILNQIGSEWIDTYIVEGLFWMVGTMFVNALKMLVVPLVFFSLLCGVTGIGDIRVLGRVGSRSFGLYLLTTAIAIAVAITLALIIGPGKGFDMTGVDTSGVSAAEAPSVWQVFAGIVPTNPIAAFANGEMLQVIFYTCVLGIAVLMMGDRSEPFVAACEYMNEVMMKIVAIVMMFAPYGVFALISRTFAEQGIELFVPVILYVVTLVGALLLHLFGTLSLLLRTLAGLNPITFMRKMRPAQIFAFSTASSNATIPVTYRSVTERIGVDGSVASFTVPFGATINMDGTAIMQGVATVFLANVYGIDLGIAGYLTVIGMAVLASIGTAGVPGVGLVMLTMVLTQVGLPIEGVAIILGVDRLMDMIRTAVNITGDAVVSTIVAKGEGKLDMAVFDNPDAGVIYDGAIGVDPEAEARLARVAHKPAE</sequence>
<reference evidence="10 11" key="1">
    <citation type="submission" date="2019-06" db="EMBL/GenBank/DDBJ databases">
        <title>Genome of new Rhodobacteraceae sp. SM1903.</title>
        <authorList>
            <person name="Ren X."/>
        </authorList>
    </citation>
    <scope>NUCLEOTIDE SEQUENCE [LARGE SCALE GENOMIC DNA]</scope>
    <source>
        <strain evidence="10 11">SM1903</strain>
    </source>
</reference>
<dbReference type="FunFam" id="1.10.3860.10:FF:000001">
    <property type="entry name" value="C4-dicarboxylate transport protein"/>
    <property type="match status" value="1"/>
</dbReference>
<keyword evidence="11" id="KW-1185">Reference proteome</keyword>
<dbReference type="GO" id="GO:0015293">
    <property type="term" value="F:symporter activity"/>
    <property type="evidence" value="ECO:0007669"/>
    <property type="project" value="UniProtKB-KW"/>
</dbReference>
<keyword evidence="4" id="KW-1003">Cell membrane</keyword>
<dbReference type="GO" id="GO:0005886">
    <property type="term" value="C:plasma membrane"/>
    <property type="evidence" value="ECO:0007669"/>
    <property type="project" value="UniProtKB-SubCell"/>
</dbReference>
<feature type="transmembrane region" description="Helical" evidence="9">
    <location>
        <begin position="224"/>
        <end position="251"/>
    </location>
</feature>
<evidence type="ECO:0000313" key="11">
    <source>
        <dbReference type="Proteomes" id="UP000314011"/>
    </source>
</evidence>
<keyword evidence="6" id="KW-0769">Symport</keyword>
<keyword evidence="8 9" id="KW-0472">Membrane</keyword>
<dbReference type="InterPro" id="IPR001991">
    <property type="entry name" value="Na-dicarboxylate_symporter"/>
</dbReference>
<dbReference type="PANTHER" id="PTHR42865:SF7">
    <property type="entry name" value="PROTON_GLUTAMATE-ASPARTATE SYMPORTER"/>
    <property type="match status" value="1"/>
</dbReference>
<feature type="transmembrane region" description="Helical" evidence="9">
    <location>
        <begin position="335"/>
        <end position="356"/>
    </location>
</feature>
<evidence type="ECO:0000256" key="9">
    <source>
        <dbReference type="SAM" id="Phobius"/>
    </source>
</evidence>
<organism evidence="10 11">
    <name type="scientific">Pelagovum pacificum</name>
    <dbReference type="NCBI Taxonomy" id="2588711"/>
    <lineage>
        <taxon>Bacteria</taxon>
        <taxon>Pseudomonadati</taxon>
        <taxon>Pseudomonadota</taxon>
        <taxon>Alphaproteobacteria</taxon>
        <taxon>Rhodobacterales</taxon>
        <taxon>Paracoccaceae</taxon>
        <taxon>Pelagovum</taxon>
    </lineage>
</organism>
<evidence type="ECO:0000256" key="7">
    <source>
        <dbReference type="ARBA" id="ARBA00022989"/>
    </source>
</evidence>
<evidence type="ECO:0000256" key="3">
    <source>
        <dbReference type="ARBA" id="ARBA00022448"/>
    </source>
</evidence>
<comment type="similarity">
    <text evidence="2">Belongs to the dicarboxylate/amino acid:cation symporter (DAACS) (TC 2.A.23) family.</text>
</comment>
<dbReference type="Proteomes" id="UP000314011">
    <property type="component" value="Unassembled WGS sequence"/>
</dbReference>
<dbReference type="InterPro" id="IPR036458">
    <property type="entry name" value="Na:dicarbo_symporter_sf"/>
</dbReference>
<dbReference type="SUPFAM" id="SSF118215">
    <property type="entry name" value="Proton glutamate symport protein"/>
    <property type="match status" value="1"/>
</dbReference>
<dbReference type="EMBL" id="VFFF01000001">
    <property type="protein sequence ID" value="TNY33818.1"/>
    <property type="molecule type" value="Genomic_DNA"/>
</dbReference>
<feature type="transmembrane region" description="Helical" evidence="9">
    <location>
        <begin position="362"/>
        <end position="385"/>
    </location>
</feature>
<feature type="transmembrane region" description="Helical" evidence="9">
    <location>
        <begin position="48"/>
        <end position="73"/>
    </location>
</feature>
<feature type="transmembrane region" description="Helical" evidence="9">
    <location>
        <begin position="197"/>
        <end position="218"/>
    </location>
</feature>
<protein>
    <submittedName>
        <fullName evidence="10">Dicarboxylate/amino acid:cation symporter</fullName>
    </submittedName>
</protein>
<comment type="caution">
    <text evidence="10">The sequence shown here is derived from an EMBL/GenBank/DDBJ whole genome shotgun (WGS) entry which is preliminary data.</text>
</comment>
<evidence type="ECO:0000256" key="2">
    <source>
        <dbReference type="ARBA" id="ARBA00006148"/>
    </source>
</evidence>
<feature type="transmembrane region" description="Helical" evidence="9">
    <location>
        <begin position="12"/>
        <end position="36"/>
    </location>
</feature>
<keyword evidence="5 9" id="KW-0812">Transmembrane</keyword>
<dbReference type="PRINTS" id="PR00173">
    <property type="entry name" value="EDTRNSPORT"/>
</dbReference>
<gene>
    <name evidence="10" type="ORF">FHY64_11320</name>
</gene>
<dbReference type="OrthoDB" id="9766690at2"/>
<evidence type="ECO:0000256" key="5">
    <source>
        <dbReference type="ARBA" id="ARBA00022692"/>
    </source>
</evidence>
<feature type="transmembrane region" description="Helical" evidence="9">
    <location>
        <begin position="93"/>
        <end position="114"/>
    </location>
</feature>
<keyword evidence="3" id="KW-0813">Transport</keyword>
<feature type="transmembrane region" description="Helical" evidence="9">
    <location>
        <begin position="159"/>
        <end position="177"/>
    </location>
</feature>
<dbReference type="PANTHER" id="PTHR42865">
    <property type="entry name" value="PROTON/GLUTAMATE-ASPARTATE SYMPORTER"/>
    <property type="match status" value="1"/>
</dbReference>
<evidence type="ECO:0000256" key="8">
    <source>
        <dbReference type="ARBA" id="ARBA00023136"/>
    </source>
</evidence>
<dbReference type="Pfam" id="PF00375">
    <property type="entry name" value="SDF"/>
    <property type="match status" value="1"/>
</dbReference>
<dbReference type="Gene3D" id="1.10.3860.10">
    <property type="entry name" value="Sodium:dicarboxylate symporter"/>
    <property type="match status" value="1"/>
</dbReference>
<evidence type="ECO:0000256" key="1">
    <source>
        <dbReference type="ARBA" id="ARBA00004429"/>
    </source>
</evidence>
<proteinExistence type="inferred from homology"/>
<evidence type="ECO:0000313" key="10">
    <source>
        <dbReference type="EMBL" id="TNY33818.1"/>
    </source>
</evidence>